<evidence type="ECO:0000313" key="4">
    <source>
        <dbReference type="EMBL" id="ARE88666.1"/>
    </source>
</evidence>
<sequence>MQNYEEIKEEQRKKVFGKAIVIFFMSMLIITFFSKTIQNIFLPVVAVSRPYSGILTYETVGTGTIIPRETLNIYPDSTKRIKEIKVEAGEKVKKGQVIAILYNQVSNNKLLEEEINLRKLETNLEKLLLQTKDTQIEILELEIEKTLERVNKLQEDLDKKMVLLEAGAETADSVKEAQYNLEIGRKDYQQKNKELQEENSKQQISQEEKKREIEALRYDIQLQQLKIVELQEEETILSPCEGIVREIHYQSGGLAVDNQPICSIIDLDKGFVFSASIDLEDNSFISVGDSILVYLKSASKLIDIPIKKITIKDNSKELKADLEEGDFLGGEKLDYRIVKKSKNFNILVPNTALGRDNSGYFVFILKEREGTLGKEYYIKKQYISVGDSDNQNSVILDGLDHRTNIVYDFEKAIHDGSRVRPQQRE</sequence>
<dbReference type="Proteomes" id="UP000177894">
    <property type="component" value="Chromosome"/>
</dbReference>
<gene>
    <name evidence="3" type="ORF">BJL90_20485</name>
    <name evidence="4" type="ORF">CLFO_30720</name>
</gene>
<dbReference type="PANTHER" id="PTHR30469:SF15">
    <property type="entry name" value="HLYD FAMILY OF SECRETION PROTEINS"/>
    <property type="match status" value="1"/>
</dbReference>
<reference evidence="4 6" key="2">
    <citation type="submission" date="2017-03" db="EMBL/GenBank/DDBJ databases">
        <title>Complete sequence of Clostridium formicaceticum DSM 92.</title>
        <authorList>
            <person name="Poehlein A."/>
            <person name="Karl M."/>
            <person name="Bengelsdorf F.R."/>
            <person name="Duerre P."/>
            <person name="Daniel R."/>
        </authorList>
    </citation>
    <scope>NUCLEOTIDE SEQUENCE [LARGE SCALE GENOMIC DNA]</scope>
    <source>
        <strain evidence="4 6">DSM 92</strain>
    </source>
</reference>
<dbReference type="KEGG" id="cfm:BJL90_20485"/>
<dbReference type="RefSeq" id="WP_070972581.1">
    <property type="nucleotide sequence ID" value="NZ_CP017603.1"/>
</dbReference>
<reference evidence="3 5" key="1">
    <citation type="submission" date="2016-10" db="EMBL/GenBank/DDBJ databases">
        <title>Complete Genome Sequence of Acetogen Clostridium formicoaceticum ATCC 27076.</title>
        <authorList>
            <person name="Bao T."/>
            <person name="Cheng C."/>
            <person name="Zhao J."/>
            <person name="Yang S.-T."/>
            <person name="Wang J."/>
            <person name="Wang M."/>
        </authorList>
    </citation>
    <scope>NUCLEOTIDE SEQUENCE [LARGE SCALE GENOMIC DNA]</scope>
    <source>
        <strain evidence="3 5">ATCC 27076</strain>
    </source>
</reference>
<dbReference type="Proteomes" id="UP000192478">
    <property type="component" value="Chromosome"/>
</dbReference>
<keyword evidence="2" id="KW-0812">Transmembrane</keyword>
<keyword evidence="5" id="KW-1185">Reference proteome</keyword>
<dbReference type="AlphaFoldDB" id="A0AAC9WH88"/>
<keyword evidence="2" id="KW-1133">Transmembrane helix</keyword>
<proteinExistence type="predicted"/>
<evidence type="ECO:0000256" key="1">
    <source>
        <dbReference type="SAM" id="Coils"/>
    </source>
</evidence>
<dbReference type="PANTHER" id="PTHR30469">
    <property type="entry name" value="MULTIDRUG RESISTANCE PROTEIN MDTA"/>
    <property type="match status" value="1"/>
</dbReference>
<dbReference type="EMBL" id="CP020559">
    <property type="protein sequence ID" value="ARE88666.1"/>
    <property type="molecule type" value="Genomic_DNA"/>
</dbReference>
<dbReference type="GO" id="GO:1990281">
    <property type="term" value="C:efflux pump complex"/>
    <property type="evidence" value="ECO:0007669"/>
    <property type="project" value="TreeGrafter"/>
</dbReference>
<dbReference type="Gene3D" id="2.40.30.170">
    <property type="match status" value="1"/>
</dbReference>
<feature type="transmembrane region" description="Helical" evidence="2">
    <location>
        <begin position="15"/>
        <end position="33"/>
    </location>
</feature>
<dbReference type="Gene3D" id="2.40.50.100">
    <property type="match status" value="1"/>
</dbReference>
<evidence type="ECO:0000313" key="6">
    <source>
        <dbReference type="Proteomes" id="UP000192478"/>
    </source>
</evidence>
<keyword evidence="2" id="KW-0472">Membrane</keyword>
<dbReference type="GO" id="GO:0015562">
    <property type="term" value="F:efflux transmembrane transporter activity"/>
    <property type="evidence" value="ECO:0007669"/>
    <property type="project" value="TreeGrafter"/>
</dbReference>
<name>A0AAC9WH88_9CLOT</name>
<accession>A0AAC9WH88</accession>
<evidence type="ECO:0000313" key="5">
    <source>
        <dbReference type="Proteomes" id="UP000177894"/>
    </source>
</evidence>
<keyword evidence="1" id="KW-0175">Coiled coil</keyword>
<dbReference type="Gene3D" id="2.40.420.20">
    <property type="match status" value="1"/>
</dbReference>
<evidence type="ECO:0000313" key="3">
    <source>
        <dbReference type="EMBL" id="AOY78030.1"/>
    </source>
</evidence>
<dbReference type="EMBL" id="CP017603">
    <property type="protein sequence ID" value="AOY78030.1"/>
    <property type="molecule type" value="Genomic_DNA"/>
</dbReference>
<protein>
    <submittedName>
        <fullName evidence="4">Multidrug resistance protein MdtN</fullName>
    </submittedName>
</protein>
<evidence type="ECO:0000256" key="2">
    <source>
        <dbReference type="SAM" id="Phobius"/>
    </source>
</evidence>
<organism evidence="4 6">
    <name type="scientific">Clostridium formicaceticum</name>
    <dbReference type="NCBI Taxonomy" id="1497"/>
    <lineage>
        <taxon>Bacteria</taxon>
        <taxon>Bacillati</taxon>
        <taxon>Bacillota</taxon>
        <taxon>Clostridia</taxon>
        <taxon>Eubacteriales</taxon>
        <taxon>Clostridiaceae</taxon>
        <taxon>Clostridium</taxon>
    </lineage>
</organism>
<dbReference type="Gene3D" id="1.10.287.470">
    <property type="entry name" value="Helix hairpin bin"/>
    <property type="match status" value="1"/>
</dbReference>
<feature type="coiled-coil region" evidence="1">
    <location>
        <begin position="103"/>
        <end position="233"/>
    </location>
</feature>